<gene>
    <name evidence="1" type="ORF">DAETH_41210</name>
</gene>
<evidence type="ECO:0000313" key="2">
    <source>
        <dbReference type="Proteomes" id="UP001064971"/>
    </source>
</evidence>
<dbReference type="EMBL" id="AP026562">
    <property type="protein sequence ID" value="BDP44152.1"/>
    <property type="molecule type" value="Genomic_DNA"/>
</dbReference>
<keyword evidence="1" id="KW-0614">Plasmid</keyword>
<accession>A0ABN6RR52</accession>
<proteinExistence type="predicted"/>
<keyword evidence="2" id="KW-1185">Reference proteome</keyword>
<protein>
    <submittedName>
        <fullName evidence="1">Uncharacterized protein</fullName>
    </submittedName>
</protein>
<evidence type="ECO:0000313" key="1">
    <source>
        <dbReference type="EMBL" id="BDP44152.1"/>
    </source>
</evidence>
<name>A0ABN6RR52_9DEIO</name>
<dbReference type="Proteomes" id="UP001064971">
    <property type="component" value="Plasmid pDAETH-2"/>
</dbReference>
<sequence>MPILTAGWAAITSMPSCPVVLALQAELVMHLHLDIAGVRPVLVFQGGTDLLADAVVAAPVPLGALAPGARHARPAGARVLREG</sequence>
<reference evidence="1" key="1">
    <citation type="submission" date="2022-07" db="EMBL/GenBank/DDBJ databases">
        <title>Complete Genome Sequence of the Radioresistant Bacterium Deinococcus aetherius ST0316, Isolated from the Air Dust collected in Lower Stratosphere above Japan.</title>
        <authorList>
            <person name="Satoh K."/>
            <person name="Hagiwara K."/>
            <person name="Katsumata K."/>
            <person name="Kubo A."/>
            <person name="Yokobori S."/>
            <person name="Yamagishi A."/>
            <person name="Oono Y."/>
            <person name="Narumi I."/>
        </authorList>
    </citation>
    <scope>NUCLEOTIDE SEQUENCE</scope>
    <source>
        <strain evidence="1">ST0316</strain>
        <plasmid evidence="1">pDAETH-2</plasmid>
    </source>
</reference>
<organism evidence="1 2">
    <name type="scientific">Deinococcus aetherius</name>
    <dbReference type="NCBI Taxonomy" id="200252"/>
    <lineage>
        <taxon>Bacteria</taxon>
        <taxon>Thermotogati</taxon>
        <taxon>Deinococcota</taxon>
        <taxon>Deinococci</taxon>
        <taxon>Deinococcales</taxon>
        <taxon>Deinococcaceae</taxon>
        <taxon>Deinococcus</taxon>
    </lineage>
</organism>
<geneLocation type="plasmid" evidence="1 2">
    <name>pDAETH-2</name>
</geneLocation>